<dbReference type="AlphaFoldDB" id="A0A553ZYK5"/>
<protein>
    <recommendedName>
        <fullName evidence="1">AtuA-like ferredoxin-fold domain-containing protein</fullName>
    </recommendedName>
</protein>
<reference evidence="2 3" key="1">
    <citation type="submission" date="2019-07" db="EMBL/GenBank/DDBJ databases">
        <authorList>
            <person name="Park Y.J."/>
            <person name="Jeong S.E."/>
            <person name="Jung H.S."/>
        </authorList>
    </citation>
    <scope>NUCLEOTIDE SEQUENCE [LARGE SCALE GENOMIC DNA]</scope>
    <source>
        <strain evidence="3">P16(2019)</strain>
    </source>
</reference>
<dbReference type="PANTHER" id="PTHR47585">
    <property type="match status" value="1"/>
</dbReference>
<dbReference type="OrthoDB" id="21390at2"/>
<gene>
    <name evidence="2" type="ORF">FN960_09195</name>
</gene>
<evidence type="ECO:0000313" key="2">
    <source>
        <dbReference type="EMBL" id="TSB46531.1"/>
    </source>
</evidence>
<sequence length="103" mass="11663">MKQKLYELAHARSGDKSELTTVSLFLYDESLYSKIESQITESTVKQHFAHIAQGKVDRYELPQLAALHFVLHQTRPGGVGAALDFDAHGKSLSWYLLEMEVEL</sequence>
<name>A0A553ZYK5_9BACI</name>
<accession>A0A553ZYK5</accession>
<comment type="caution">
    <text evidence="2">The sequence shown here is derived from an EMBL/GenBank/DDBJ whole genome shotgun (WGS) entry which is preliminary data.</text>
</comment>
<dbReference type="Proteomes" id="UP000318521">
    <property type="component" value="Unassembled WGS sequence"/>
</dbReference>
<dbReference type="RefSeq" id="WP_143848428.1">
    <property type="nucleotide sequence ID" value="NZ_VLXZ01000005.1"/>
</dbReference>
<organism evidence="2 3">
    <name type="scientific">Alkalicoccobacillus porphyridii</name>
    <dbReference type="NCBI Taxonomy" id="2597270"/>
    <lineage>
        <taxon>Bacteria</taxon>
        <taxon>Bacillati</taxon>
        <taxon>Bacillota</taxon>
        <taxon>Bacilli</taxon>
        <taxon>Bacillales</taxon>
        <taxon>Bacillaceae</taxon>
        <taxon>Alkalicoccobacillus</taxon>
    </lineage>
</organism>
<evidence type="ECO:0000259" key="1">
    <source>
        <dbReference type="Pfam" id="PF23544"/>
    </source>
</evidence>
<dbReference type="PANTHER" id="PTHR47585:SF2">
    <property type="entry name" value="DUF1446 DOMAIN PROTEIN (AFU_ORTHOLOGUE AFUA_6G11420)"/>
    <property type="match status" value="1"/>
</dbReference>
<evidence type="ECO:0000313" key="3">
    <source>
        <dbReference type="Proteomes" id="UP000318521"/>
    </source>
</evidence>
<feature type="domain" description="AtuA-like ferredoxin-fold" evidence="1">
    <location>
        <begin position="4"/>
        <end position="102"/>
    </location>
</feature>
<dbReference type="EMBL" id="VLXZ01000005">
    <property type="protein sequence ID" value="TSB46531.1"/>
    <property type="molecule type" value="Genomic_DNA"/>
</dbReference>
<dbReference type="Pfam" id="PF23544">
    <property type="entry name" value="AtuA_ferredoxin"/>
    <property type="match status" value="1"/>
</dbReference>
<dbReference type="InterPro" id="IPR056362">
    <property type="entry name" value="AtuA-like_ferredoxin_dom"/>
</dbReference>
<proteinExistence type="predicted"/>
<keyword evidence="3" id="KW-1185">Reference proteome</keyword>